<reference evidence="1" key="1">
    <citation type="journal article" date="2020" name="Nature">
        <title>Giant virus diversity and host interactions through global metagenomics.</title>
        <authorList>
            <person name="Schulz F."/>
            <person name="Roux S."/>
            <person name="Paez-Espino D."/>
            <person name="Jungbluth S."/>
            <person name="Walsh D.A."/>
            <person name="Denef V.J."/>
            <person name="McMahon K.D."/>
            <person name="Konstantinidis K.T."/>
            <person name="Eloe-Fadrosh E.A."/>
            <person name="Kyrpides N.C."/>
            <person name="Woyke T."/>
        </authorList>
    </citation>
    <scope>NUCLEOTIDE SEQUENCE</scope>
    <source>
        <strain evidence="1">GVMAG-S-ERX555961-36</strain>
    </source>
</reference>
<dbReference type="EMBL" id="MN738761">
    <property type="protein sequence ID" value="QHS83667.1"/>
    <property type="molecule type" value="Genomic_DNA"/>
</dbReference>
<organism evidence="1">
    <name type="scientific">viral metagenome</name>
    <dbReference type="NCBI Taxonomy" id="1070528"/>
    <lineage>
        <taxon>unclassified sequences</taxon>
        <taxon>metagenomes</taxon>
        <taxon>organismal metagenomes</taxon>
    </lineage>
</organism>
<protein>
    <submittedName>
        <fullName evidence="1">Uncharacterized protein</fullName>
    </submittedName>
</protein>
<accession>A0A6C0AUQ3</accession>
<dbReference type="AlphaFoldDB" id="A0A6C0AUQ3"/>
<sequence length="36" mass="3893">MGTFPSPLCPIAEKFSPIVDCSQDNVSIPEESTHDT</sequence>
<proteinExistence type="predicted"/>
<name>A0A6C0AUQ3_9ZZZZ</name>
<evidence type="ECO:0000313" key="1">
    <source>
        <dbReference type="EMBL" id="QHS83667.1"/>
    </source>
</evidence>